<dbReference type="EMBL" id="JAGQLF010000013">
    <property type="protein sequence ID" value="MCA9386729.1"/>
    <property type="molecule type" value="Genomic_DNA"/>
</dbReference>
<comment type="caution">
    <text evidence="1">The sequence shown here is derived from an EMBL/GenBank/DDBJ whole genome shotgun (WGS) entry which is preliminary data.</text>
</comment>
<proteinExistence type="predicted"/>
<name>A0A955LAV1_9BACT</name>
<evidence type="ECO:0000313" key="2">
    <source>
        <dbReference type="Proteomes" id="UP000714915"/>
    </source>
</evidence>
<protein>
    <submittedName>
        <fullName evidence="1">Uncharacterized protein</fullName>
    </submittedName>
</protein>
<organism evidence="1 2">
    <name type="scientific">Candidatus Dojkabacteria bacterium</name>
    <dbReference type="NCBI Taxonomy" id="2099670"/>
    <lineage>
        <taxon>Bacteria</taxon>
        <taxon>Candidatus Dojkabacteria</taxon>
    </lineage>
</organism>
<evidence type="ECO:0000313" key="1">
    <source>
        <dbReference type="EMBL" id="MCA9386729.1"/>
    </source>
</evidence>
<dbReference type="AlphaFoldDB" id="A0A955LAV1"/>
<reference evidence="1" key="1">
    <citation type="submission" date="2020-04" db="EMBL/GenBank/DDBJ databases">
        <authorList>
            <person name="Zhang T."/>
        </authorList>
    </citation>
    <scope>NUCLEOTIDE SEQUENCE</scope>
    <source>
        <strain evidence="1">HKST-UBA09</strain>
    </source>
</reference>
<gene>
    <name evidence="1" type="ORF">KC669_01715</name>
</gene>
<sequence length="141" mass="16169">MNTDEIRSKIDQVLKQKMGLNDEMVEFFLLTLQPLVNEYIDDLLKSEVTEDEVNAIILAAMDEGSTQKEISAAIIMTYEEKVGHPLQDDIDSFMGGFLDSIDKGQDDIKARMNEIAQLPQEQWEEEFKKDILKDLEPSQNE</sequence>
<reference evidence="1" key="2">
    <citation type="journal article" date="2021" name="Microbiome">
        <title>Successional dynamics and alternative stable states in a saline activated sludge microbial community over 9 years.</title>
        <authorList>
            <person name="Wang Y."/>
            <person name="Ye J."/>
            <person name="Ju F."/>
            <person name="Liu L."/>
            <person name="Boyd J.A."/>
            <person name="Deng Y."/>
            <person name="Parks D.H."/>
            <person name="Jiang X."/>
            <person name="Yin X."/>
            <person name="Woodcroft B.J."/>
            <person name="Tyson G.W."/>
            <person name="Hugenholtz P."/>
            <person name="Polz M.F."/>
            <person name="Zhang T."/>
        </authorList>
    </citation>
    <scope>NUCLEOTIDE SEQUENCE</scope>
    <source>
        <strain evidence="1">HKST-UBA09</strain>
    </source>
</reference>
<dbReference type="Proteomes" id="UP000714915">
    <property type="component" value="Unassembled WGS sequence"/>
</dbReference>
<accession>A0A955LAV1</accession>